<accession>A0A3A1YNS0</accession>
<gene>
    <name evidence="1" type="ORF">CKF59_00110</name>
</gene>
<keyword evidence="2" id="KW-1185">Reference proteome</keyword>
<dbReference type="InterPro" id="IPR029058">
    <property type="entry name" value="AB_hydrolase_fold"/>
</dbReference>
<dbReference type="OrthoDB" id="9762420at2"/>
<dbReference type="EMBL" id="NRJF01000003">
    <property type="protein sequence ID" value="RIY38878.1"/>
    <property type="molecule type" value="Genomic_DNA"/>
</dbReference>
<reference evidence="1 2" key="1">
    <citation type="submission" date="2017-08" db="EMBL/GenBank/DDBJ databases">
        <title>Reclassification of Bisgaard taxon 37 and 44.</title>
        <authorList>
            <person name="Christensen H."/>
        </authorList>
    </citation>
    <scope>NUCLEOTIDE SEQUENCE [LARGE SCALE GENOMIC DNA]</scope>
    <source>
        <strain evidence="1 2">EEAB3T1</strain>
    </source>
</reference>
<dbReference type="Gene3D" id="3.40.50.1820">
    <property type="entry name" value="alpha/beta hydrolase"/>
    <property type="match status" value="1"/>
</dbReference>
<dbReference type="GO" id="GO:0006629">
    <property type="term" value="P:lipid metabolic process"/>
    <property type="evidence" value="ECO:0007669"/>
    <property type="project" value="InterPro"/>
</dbReference>
<dbReference type="AlphaFoldDB" id="A0A3A1YNS0"/>
<comment type="caution">
    <text evidence="1">The sequence shown here is derived from an EMBL/GenBank/DDBJ whole genome shotgun (WGS) entry which is preliminary data.</text>
</comment>
<organism evidence="1 2">
    <name type="scientific">Psittacicella gerlachiana</name>
    <dbReference type="NCBI Taxonomy" id="2028574"/>
    <lineage>
        <taxon>Bacteria</taxon>
        <taxon>Pseudomonadati</taxon>
        <taxon>Pseudomonadota</taxon>
        <taxon>Gammaproteobacteria</taxon>
        <taxon>Pasteurellales</taxon>
        <taxon>Psittacicellaceae</taxon>
        <taxon>Psittacicella</taxon>
    </lineage>
</organism>
<sequence length="323" mass="36636">MINSSQTVILSMKLKIRLKEKVLRVKQIPLPFGSHSLEQALNRLRQLVQSLQNLGTKESNNLAQLLRTTFMAIMFAKLTKAVAKPRAFSLFEGFIDKSEDPQTLAYLGLKAEDLILPHSHYRVKIFIKDPQIWQDFWQPKYILVFKGTGILFLDDWENNIQQALGKESKYYQHAIKLAKAIVSAHKSAEVYAVGHSLGGGLATVFAMVSGAKAITYNAAGISENTLMEARYDCKNIDAYYVKGEALQALQQKFSHQFHDLDIYRWHVNLSRIHPLPQSRGINHIVTAGLTSLDKHFVRTVIRGLNKQLLSLEQQALKLINVKR</sequence>
<evidence type="ECO:0000313" key="1">
    <source>
        <dbReference type="EMBL" id="RIY38878.1"/>
    </source>
</evidence>
<dbReference type="SUPFAM" id="SSF53474">
    <property type="entry name" value="alpha/beta-Hydrolases"/>
    <property type="match status" value="1"/>
</dbReference>
<protein>
    <submittedName>
        <fullName evidence="1">Uncharacterized protein</fullName>
    </submittedName>
</protein>
<proteinExistence type="predicted"/>
<dbReference type="Proteomes" id="UP000265964">
    <property type="component" value="Unassembled WGS sequence"/>
</dbReference>
<name>A0A3A1YNS0_9GAMM</name>
<dbReference type="Pfam" id="PF26363">
    <property type="entry name" value="Phospholipase-like"/>
    <property type="match status" value="1"/>
</dbReference>
<evidence type="ECO:0000313" key="2">
    <source>
        <dbReference type="Proteomes" id="UP000265964"/>
    </source>
</evidence>